<dbReference type="Gene3D" id="3.40.50.10010">
    <property type="entry name" value="Type-2 restriction enzyme NgoMIV"/>
    <property type="match status" value="2"/>
</dbReference>
<dbReference type="EMBL" id="SNXK01000001">
    <property type="protein sequence ID" value="TDP41827.1"/>
    <property type="molecule type" value="Genomic_DNA"/>
</dbReference>
<dbReference type="AlphaFoldDB" id="A0A4R6PU91"/>
<dbReference type="GO" id="GO:0009307">
    <property type="term" value="P:DNA restriction-modification system"/>
    <property type="evidence" value="ECO:0007669"/>
    <property type="project" value="InterPro"/>
</dbReference>
<proteinExistence type="predicted"/>
<dbReference type="SUPFAM" id="SSF52980">
    <property type="entry name" value="Restriction endonuclease-like"/>
    <property type="match status" value="1"/>
</dbReference>
<dbReference type="InterPro" id="IPR011335">
    <property type="entry name" value="Restrct_endonuc-II-like"/>
</dbReference>
<organism evidence="1 2">
    <name type="scientific">Nocardia ignorata</name>
    <dbReference type="NCBI Taxonomy" id="145285"/>
    <lineage>
        <taxon>Bacteria</taxon>
        <taxon>Bacillati</taxon>
        <taxon>Actinomycetota</taxon>
        <taxon>Actinomycetes</taxon>
        <taxon>Mycobacteriales</taxon>
        <taxon>Nocardiaceae</taxon>
        <taxon>Nocardia</taxon>
    </lineage>
</organism>
<name>A0A4R6PU91_NOCIG</name>
<accession>A0A4R6PU91</accession>
<dbReference type="InterPro" id="IPR015105">
    <property type="entry name" value="NgoMIV"/>
</dbReference>
<sequence>MGSDAGLHRRRTREDTLTAMGMPFRTDLLGWKRSSKNKLNWQWVPNTADTDNASSLRLAALVLEYLGDPNPNHGAPDPVEPPSNPGGLLETQVAADLATELPRLDPHRRWDVRKGRSIVNYAQYQHLAAVDLAIAADPNLRVTLGTDYLIKPDVLVGLLDTPTTSAHPWLHAALACKWTIRSDRVQNIRHENGNMIRHRRGRLPHLVTITAEPLPTRLASIARGTGEVDATYHLAYSAMANAVEAAGSIEQKDAWAEVTGQGRLLDYAKLAVSIATW</sequence>
<evidence type="ECO:0000313" key="2">
    <source>
        <dbReference type="Proteomes" id="UP000295087"/>
    </source>
</evidence>
<dbReference type="GO" id="GO:0009036">
    <property type="term" value="F:type II site-specific deoxyribonuclease activity"/>
    <property type="evidence" value="ECO:0007669"/>
    <property type="project" value="InterPro"/>
</dbReference>
<evidence type="ECO:0000313" key="1">
    <source>
        <dbReference type="EMBL" id="TDP41827.1"/>
    </source>
</evidence>
<gene>
    <name evidence="1" type="ORF">DFR75_101932</name>
</gene>
<protein>
    <submittedName>
        <fullName evidence="1">NgoMIV restriction enzyme</fullName>
    </submittedName>
</protein>
<comment type="caution">
    <text evidence="1">The sequence shown here is derived from an EMBL/GenBank/DDBJ whole genome shotgun (WGS) entry which is preliminary data.</text>
</comment>
<dbReference type="InterPro" id="IPR037083">
    <property type="entry name" value="NgoMIV_sf"/>
</dbReference>
<keyword evidence="2" id="KW-1185">Reference proteome</keyword>
<dbReference type="Proteomes" id="UP000295087">
    <property type="component" value="Unassembled WGS sequence"/>
</dbReference>
<dbReference type="Pfam" id="PF09015">
    <property type="entry name" value="NgoMIV_restric"/>
    <property type="match status" value="2"/>
</dbReference>
<reference evidence="1 2" key="1">
    <citation type="submission" date="2019-03" db="EMBL/GenBank/DDBJ databases">
        <title>Genomic Encyclopedia of Type Strains, Phase IV (KMG-IV): sequencing the most valuable type-strain genomes for metagenomic binning, comparative biology and taxonomic classification.</title>
        <authorList>
            <person name="Goeker M."/>
        </authorList>
    </citation>
    <scope>NUCLEOTIDE SEQUENCE [LARGE SCALE GENOMIC DNA]</scope>
    <source>
        <strain evidence="1 2">DSM 44496</strain>
    </source>
</reference>
<dbReference type="CDD" id="cd22340">
    <property type="entry name" value="NgoMIV-like"/>
    <property type="match status" value="1"/>
</dbReference>